<gene>
    <name evidence="3" type="ORF">THASP1DRAFT_31322</name>
</gene>
<sequence length="478" mass="51991">MYQEQDMISGQNPCARGTAAVESWTQDMLCIPESPPLSASQIQKVTLAAAPAVPVPLPVRLGFTDAKADAYEQLPDMPPECDESICTGRSQRPKAQLATKLVELHNTMDVDSDAESIMDSIQTLRRIQSQRQAPRSRQSGGYQQHHTFPAERGQQWSLSPQIALHLHQLRLQNSYLIHQNRAATRELTHAKCTTHALRTVCLQKEQTIVRLQSELATALDRIRLLEATVAEYSARAAATAAVHTAVIAEKRRSLLGKKERRLSGGLDSLSNGILRGLRRSVDGTTRHSKSKDQYANFESDEHAMSDVPGSPRASNVMCRYGRRSLDSARDSACRTDIDDLDIDTLTASSSTSSTSTSFVSSPTSSLSSSPSRARVVPNDGDDEDEDYGDLCVGSSITAAAAASSSPRGFYERIQLALKSATGNPGHGSVFSAFRPSLSSPISSATASDEKSVKFLAPISSAADDRWQQQEVTMKKHHN</sequence>
<feature type="region of interest" description="Disordered" evidence="2">
    <location>
        <begin position="280"/>
        <end position="315"/>
    </location>
</feature>
<name>A0A4P9XLU8_9FUNG</name>
<feature type="compositionally biased region" description="Low complexity" evidence="2">
    <location>
        <begin position="127"/>
        <end position="139"/>
    </location>
</feature>
<evidence type="ECO:0000313" key="3">
    <source>
        <dbReference type="EMBL" id="RKP06858.1"/>
    </source>
</evidence>
<accession>A0A4P9XLU8</accession>
<feature type="region of interest" description="Disordered" evidence="2">
    <location>
        <begin position="346"/>
        <end position="388"/>
    </location>
</feature>
<keyword evidence="1" id="KW-0175">Coiled coil</keyword>
<feature type="compositionally biased region" description="Acidic residues" evidence="2">
    <location>
        <begin position="379"/>
        <end position="388"/>
    </location>
</feature>
<protein>
    <submittedName>
        <fullName evidence="3">Uncharacterized protein</fullName>
    </submittedName>
</protein>
<keyword evidence="4" id="KW-1185">Reference proteome</keyword>
<organism evidence="3 4">
    <name type="scientific">Thamnocephalis sphaerospora</name>
    <dbReference type="NCBI Taxonomy" id="78915"/>
    <lineage>
        <taxon>Eukaryota</taxon>
        <taxon>Fungi</taxon>
        <taxon>Fungi incertae sedis</taxon>
        <taxon>Zoopagomycota</taxon>
        <taxon>Zoopagomycotina</taxon>
        <taxon>Zoopagomycetes</taxon>
        <taxon>Zoopagales</taxon>
        <taxon>Sigmoideomycetaceae</taxon>
        <taxon>Thamnocephalis</taxon>
    </lineage>
</organism>
<reference evidence="4" key="1">
    <citation type="journal article" date="2018" name="Nat. Microbiol.">
        <title>Leveraging single-cell genomics to expand the fungal tree of life.</title>
        <authorList>
            <person name="Ahrendt S.R."/>
            <person name="Quandt C.A."/>
            <person name="Ciobanu D."/>
            <person name="Clum A."/>
            <person name="Salamov A."/>
            <person name="Andreopoulos B."/>
            <person name="Cheng J.F."/>
            <person name="Woyke T."/>
            <person name="Pelin A."/>
            <person name="Henrissat B."/>
            <person name="Reynolds N.K."/>
            <person name="Benny G.L."/>
            <person name="Smith M.E."/>
            <person name="James T.Y."/>
            <person name="Grigoriev I.V."/>
        </authorList>
    </citation>
    <scope>NUCLEOTIDE SEQUENCE [LARGE SCALE GENOMIC DNA]</scope>
    <source>
        <strain evidence="4">RSA 1356</strain>
    </source>
</reference>
<evidence type="ECO:0000256" key="2">
    <source>
        <dbReference type="SAM" id="MobiDB-lite"/>
    </source>
</evidence>
<feature type="coiled-coil region" evidence="1">
    <location>
        <begin position="208"/>
        <end position="235"/>
    </location>
</feature>
<evidence type="ECO:0000313" key="4">
    <source>
        <dbReference type="Proteomes" id="UP000271241"/>
    </source>
</evidence>
<dbReference type="EMBL" id="KZ992804">
    <property type="protein sequence ID" value="RKP06858.1"/>
    <property type="molecule type" value="Genomic_DNA"/>
</dbReference>
<evidence type="ECO:0000256" key="1">
    <source>
        <dbReference type="SAM" id="Coils"/>
    </source>
</evidence>
<dbReference type="OrthoDB" id="2422919at2759"/>
<dbReference type="AlphaFoldDB" id="A0A4P9XLU8"/>
<feature type="compositionally biased region" description="Low complexity" evidence="2">
    <location>
        <begin position="346"/>
        <end position="375"/>
    </location>
</feature>
<proteinExistence type="predicted"/>
<feature type="region of interest" description="Disordered" evidence="2">
    <location>
        <begin position="127"/>
        <end position="147"/>
    </location>
</feature>
<dbReference type="Proteomes" id="UP000271241">
    <property type="component" value="Unassembled WGS sequence"/>
</dbReference>